<evidence type="ECO:0000313" key="6">
    <source>
        <dbReference type="EMBL" id="OIO07808.1"/>
    </source>
</evidence>
<organism evidence="6 7">
    <name type="scientific">Candidatus Falkowbacteria bacterium CG1_02_37_44</name>
    <dbReference type="NCBI Taxonomy" id="1805146"/>
    <lineage>
        <taxon>Bacteria</taxon>
        <taxon>Candidatus Falkowiibacteriota</taxon>
    </lineage>
</organism>
<evidence type="ECO:0000256" key="5">
    <source>
        <dbReference type="HAMAP-Rule" id="MF_00340"/>
    </source>
</evidence>
<evidence type="ECO:0000256" key="2">
    <source>
        <dbReference type="ARBA" id="ARBA00022980"/>
    </source>
</evidence>
<accession>A0A1J4T8I3</accession>
<protein>
    <recommendedName>
        <fullName evidence="4 5">Large ribosomal subunit protein bL32</fullName>
    </recommendedName>
</protein>
<evidence type="ECO:0000313" key="7">
    <source>
        <dbReference type="Proteomes" id="UP000183192"/>
    </source>
</evidence>
<evidence type="ECO:0000256" key="3">
    <source>
        <dbReference type="ARBA" id="ARBA00023274"/>
    </source>
</evidence>
<name>A0A1J4T8I3_9BACT</name>
<dbReference type="Proteomes" id="UP000183192">
    <property type="component" value="Unassembled WGS sequence"/>
</dbReference>
<dbReference type="SUPFAM" id="SSF57829">
    <property type="entry name" value="Zn-binding ribosomal proteins"/>
    <property type="match status" value="1"/>
</dbReference>
<keyword evidence="3 5" id="KW-0687">Ribonucleoprotein</keyword>
<evidence type="ECO:0000256" key="4">
    <source>
        <dbReference type="ARBA" id="ARBA00035178"/>
    </source>
</evidence>
<evidence type="ECO:0000256" key="1">
    <source>
        <dbReference type="ARBA" id="ARBA00008560"/>
    </source>
</evidence>
<dbReference type="HAMAP" id="MF_00340">
    <property type="entry name" value="Ribosomal_bL32"/>
    <property type="match status" value="1"/>
</dbReference>
<keyword evidence="2 5" id="KW-0689">Ribosomal protein</keyword>
<dbReference type="PANTHER" id="PTHR35534:SF1">
    <property type="entry name" value="LARGE RIBOSOMAL SUBUNIT PROTEIN BL32"/>
    <property type="match status" value="1"/>
</dbReference>
<dbReference type="STRING" id="1805146.AUJ27_01855"/>
<proteinExistence type="inferred from homology"/>
<comment type="caution">
    <text evidence="6">The sequence shown here is derived from an EMBL/GenBank/DDBJ whole genome shotgun (WGS) entry which is preliminary data.</text>
</comment>
<dbReference type="InterPro" id="IPR044957">
    <property type="entry name" value="Ribosomal_bL32_bact"/>
</dbReference>
<dbReference type="InterPro" id="IPR011332">
    <property type="entry name" value="Ribosomal_zn-bd"/>
</dbReference>
<dbReference type="GO" id="GO:0006412">
    <property type="term" value="P:translation"/>
    <property type="evidence" value="ECO:0007669"/>
    <property type="project" value="UniProtKB-UniRule"/>
</dbReference>
<gene>
    <name evidence="5" type="primary">rpmF</name>
    <name evidence="6" type="ORF">AUJ27_01855</name>
</gene>
<dbReference type="AlphaFoldDB" id="A0A1J4T8I3"/>
<dbReference type="Pfam" id="PF01783">
    <property type="entry name" value="Ribosomal_L32p"/>
    <property type="match status" value="1"/>
</dbReference>
<dbReference type="InterPro" id="IPR002677">
    <property type="entry name" value="Ribosomal_bL32"/>
</dbReference>
<sequence length="70" mass="7841">MSVPAKRKSSSRARKGRSHLALKKINLNRCPKCAKTVLPHRACGFCGTYKGKEVIKSKSIKTKKQENKKT</sequence>
<dbReference type="NCBIfam" id="TIGR01031">
    <property type="entry name" value="rpmF_bact"/>
    <property type="match status" value="1"/>
</dbReference>
<dbReference type="EMBL" id="MNUU01000033">
    <property type="protein sequence ID" value="OIO07808.1"/>
    <property type="molecule type" value="Genomic_DNA"/>
</dbReference>
<comment type="similarity">
    <text evidence="1 5">Belongs to the bacterial ribosomal protein bL32 family.</text>
</comment>
<reference evidence="6 7" key="1">
    <citation type="journal article" date="2016" name="Environ. Microbiol.">
        <title>Genomic resolution of a cold subsurface aquifer community provides metabolic insights for novel microbes adapted to high CO concentrations.</title>
        <authorList>
            <person name="Probst A.J."/>
            <person name="Castelle C.J."/>
            <person name="Singh A."/>
            <person name="Brown C.T."/>
            <person name="Anantharaman K."/>
            <person name="Sharon I."/>
            <person name="Hug L.A."/>
            <person name="Burstein D."/>
            <person name="Emerson J.B."/>
            <person name="Thomas B.C."/>
            <person name="Banfield J.F."/>
        </authorList>
    </citation>
    <scope>NUCLEOTIDE SEQUENCE [LARGE SCALE GENOMIC DNA]</scope>
    <source>
        <strain evidence="6">CG1_02_37_44</strain>
    </source>
</reference>
<dbReference type="PANTHER" id="PTHR35534">
    <property type="entry name" value="50S RIBOSOMAL PROTEIN L32"/>
    <property type="match status" value="1"/>
</dbReference>
<dbReference type="GO" id="GO:0003735">
    <property type="term" value="F:structural constituent of ribosome"/>
    <property type="evidence" value="ECO:0007669"/>
    <property type="project" value="InterPro"/>
</dbReference>
<dbReference type="GO" id="GO:0015934">
    <property type="term" value="C:large ribosomal subunit"/>
    <property type="evidence" value="ECO:0007669"/>
    <property type="project" value="InterPro"/>
</dbReference>